<accession>A0A1Y2BTQ5</accession>
<reference evidence="2 3" key="1">
    <citation type="submission" date="2016-07" db="EMBL/GenBank/DDBJ databases">
        <title>Pervasive Adenine N6-methylation of Active Genes in Fungi.</title>
        <authorList>
            <consortium name="DOE Joint Genome Institute"/>
            <person name="Mondo S.J."/>
            <person name="Dannebaum R.O."/>
            <person name="Kuo R.C."/>
            <person name="Labutti K."/>
            <person name="Haridas S."/>
            <person name="Kuo A."/>
            <person name="Salamov A."/>
            <person name="Ahrendt S.R."/>
            <person name="Lipzen A."/>
            <person name="Sullivan W."/>
            <person name="Andreopoulos W.B."/>
            <person name="Clum A."/>
            <person name="Lindquist E."/>
            <person name="Daum C."/>
            <person name="Ramamoorthy G.K."/>
            <person name="Gryganskyi A."/>
            <person name="Culley D."/>
            <person name="Magnuson J.K."/>
            <person name="James T.Y."/>
            <person name="O'Malley M.A."/>
            <person name="Stajich J.E."/>
            <person name="Spatafora J.W."/>
            <person name="Visel A."/>
            <person name="Grigoriev I.V."/>
        </authorList>
    </citation>
    <scope>NUCLEOTIDE SEQUENCE [LARGE SCALE GENOMIC DNA]</scope>
    <source>
        <strain evidence="2 3">JEL800</strain>
    </source>
</reference>
<dbReference type="Proteomes" id="UP000193642">
    <property type="component" value="Unassembled WGS sequence"/>
</dbReference>
<sequence length="165" mass="18893">MFKSFQLIVLLSPLLYLTPLVFVTLPKFHTFAYLGGGFLTCILDGYFAYSFVKYIFYLRAELTDHEVEIDKAYLIIARYGLIASGLTILATALFVVSIICDVVSPDGWGHIAKILLSCVKLITLVCVGFSLTGMKIALWREHVRQWKPRRRQLRKLKKARSKQSW</sequence>
<organism evidence="2 3">
    <name type="scientific">Rhizoclosmatium globosum</name>
    <dbReference type="NCBI Taxonomy" id="329046"/>
    <lineage>
        <taxon>Eukaryota</taxon>
        <taxon>Fungi</taxon>
        <taxon>Fungi incertae sedis</taxon>
        <taxon>Chytridiomycota</taxon>
        <taxon>Chytridiomycota incertae sedis</taxon>
        <taxon>Chytridiomycetes</taxon>
        <taxon>Chytridiales</taxon>
        <taxon>Chytriomycetaceae</taxon>
        <taxon>Rhizoclosmatium</taxon>
    </lineage>
</organism>
<feature type="transmembrane region" description="Helical" evidence="1">
    <location>
        <begin position="73"/>
        <end position="99"/>
    </location>
</feature>
<dbReference type="AlphaFoldDB" id="A0A1Y2BTQ5"/>
<gene>
    <name evidence="2" type="ORF">BCR33DRAFT_433298</name>
</gene>
<evidence type="ECO:0000256" key="1">
    <source>
        <dbReference type="SAM" id="Phobius"/>
    </source>
</evidence>
<feature type="transmembrane region" description="Helical" evidence="1">
    <location>
        <begin position="111"/>
        <end position="139"/>
    </location>
</feature>
<keyword evidence="1" id="KW-1133">Transmembrane helix</keyword>
<keyword evidence="1" id="KW-0812">Transmembrane</keyword>
<name>A0A1Y2BTQ5_9FUNG</name>
<dbReference type="EMBL" id="MCGO01000045">
    <property type="protein sequence ID" value="ORY38148.1"/>
    <property type="molecule type" value="Genomic_DNA"/>
</dbReference>
<keyword evidence="3" id="KW-1185">Reference proteome</keyword>
<keyword evidence="1" id="KW-0472">Membrane</keyword>
<comment type="caution">
    <text evidence="2">The sequence shown here is derived from an EMBL/GenBank/DDBJ whole genome shotgun (WGS) entry which is preliminary data.</text>
</comment>
<protein>
    <submittedName>
        <fullName evidence="2">Uncharacterized protein</fullName>
    </submittedName>
</protein>
<evidence type="ECO:0000313" key="3">
    <source>
        <dbReference type="Proteomes" id="UP000193642"/>
    </source>
</evidence>
<evidence type="ECO:0000313" key="2">
    <source>
        <dbReference type="EMBL" id="ORY38148.1"/>
    </source>
</evidence>
<feature type="transmembrane region" description="Helical" evidence="1">
    <location>
        <begin position="7"/>
        <end position="25"/>
    </location>
</feature>
<feature type="transmembrane region" description="Helical" evidence="1">
    <location>
        <begin position="31"/>
        <end position="52"/>
    </location>
</feature>
<proteinExistence type="predicted"/>